<comment type="caution">
    <text evidence="3">The sequence shown here is derived from an EMBL/GenBank/DDBJ whole genome shotgun (WGS) entry which is preliminary data.</text>
</comment>
<organism evidence="3 4">
    <name type="scientific">Podospora aff. communis PSN243</name>
    <dbReference type="NCBI Taxonomy" id="3040156"/>
    <lineage>
        <taxon>Eukaryota</taxon>
        <taxon>Fungi</taxon>
        <taxon>Dikarya</taxon>
        <taxon>Ascomycota</taxon>
        <taxon>Pezizomycotina</taxon>
        <taxon>Sordariomycetes</taxon>
        <taxon>Sordariomycetidae</taxon>
        <taxon>Sordariales</taxon>
        <taxon>Podosporaceae</taxon>
        <taxon>Podospora</taxon>
    </lineage>
</organism>
<accession>A0AAV9H5Y9</accession>
<dbReference type="AlphaFoldDB" id="A0AAV9H5Y9"/>
<evidence type="ECO:0000313" key="3">
    <source>
        <dbReference type="EMBL" id="KAK4456092.1"/>
    </source>
</evidence>
<feature type="region of interest" description="Disordered" evidence="1">
    <location>
        <begin position="62"/>
        <end position="81"/>
    </location>
</feature>
<evidence type="ECO:0000256" key="1">
    <source>
        <dbReference type="SAM" id="MobiDB-lite"/>
    </source>
</evidence>
<feature type="transmembrane region" description="Helical" evidence="2">
    <location>
        <begin position="41"/>
        <end position="59"/>
    </location>
</feature>
<keyword evidence="2" id="KW-0472">Membrane</keyword>
<feature type="transmembrane region" description="Helical" evidence="2">
    <location>
        <begin position="12"/>
        <end position="29"/>
    </location>
</feature>
<gene>
    <name evidence="3" type="ORF">QBC34DRAFT_9233</name>
</gene>
<dbReference type="Proteomes" id="UP001321760">
    <property type="component" value="Unassembled WGS sequence"/>
</dbReference>
<keyword evidence="2" id="KW-0812">Transmembrane</keyword>
<reference evidence="3" key="1">
    <citation type="journal article" date="2023" name="Mol. Phylogenet. Evol.">
        <title>Genome-scale phylogeny and comparative genomics of the fungal order Sordariales.</title>
        <authorList>
            <person name="Hensen N."/>
            <person name="Bonometti L."/>
            <person name="Westerberg I."/>
            <person name="Brannstrom I.O."/>
            <person name="Guillou S."/>
            <person name="Cros-Aarteil S."/>
            <person name="Calhoun S."/>
            <person name="Haridas S."/>
            <person name="Kuo A."/>
            <person name="Mondo S."/>
            <person name="Pangilinan J."/>
            <person name="Riley R."/>
            <person name="LaButti K."/>
            <person name="Andreopoulos B."/>
            <person name="Lipzen A."/>
            <person name="Chen C."/>
            <person name="Yan M."/>
            <person name="Daum C."/>
            <person name="Ng V."/>
            <person name="Clum A."/>
            <person name="Steindorff A."/>
            <person name="Ohm R.A."/>
            <person name="Martin F."/>
            <person name="Silar P."/>
            <person name="Natvig D.O."/>
            <person name="Lalanne C."/>
            <person name="Gautier V."/>
            <person name="Ament-Velasquez S.L."/>
            <person name="Kruys A."/>
            <person name="Hutchinson M.I."/>
            <person name="Powell A.J."/>
            <person name="Barry K."/>
            <person name="Miller A.N."/>
            <person name="Grigoriev I.V."/>
            <person name="Debuchy R."/>
            <person name="Gladieux P."/>
            <person name="Hiltunen Thoren M."/>
            <person name="Johannesson H."/>
        </authorList>
    </citation>
    <scope>NUCLEOTIDE SEQUENCE</scope>
    <source>
        <strain evidence="3">PSN243</strain>
    </source>
</reference>
<keyword evidence="2" id="KW-1133">Transmembrane helix</keyword>
<reference evidence="3" key="2">
    <citation type="submission" date="2023-05" db="EMBL/GenBank/DDBJ databases">
        <authorList>
            <consortium name="Lawrence Berkeley National Laboratory"/>
            <person name="Steindorff A."/>
            <person name="Hensen N."/>
            <person name="Bonometti L."/>
            <person name="Westerberg I."/>
            <person name="Brannstrom I.O."/>
            <person name="Guillou S."/>
            <person name="Cros-Aarteil S."/>
            <person name="Calhoun S."/>
            <person name="Haridas S."/>
            <person name="Kuo A."/>
            <person name="Mondo S."/>
            <person name="Pangilinan J."/>
            <person name="Riley R."/>
            <person name="Labutti K."/>
            <person name="Andreopoulos B."/>
            <person name="Lipzen A."/>
            <person name="Chen C."/>
            <person name="Yanf M."/>
            <person name="Daum C."/>
            <person name="Ng V."/>
            <person name="Clum A."/>
            <person name="Ohm R."/>
            <person name="Martin F."/>
            <person name="Silar P."/>
            <person name="Natvig D."/>
            <person name="Lalanne C."/>
            <person name="Gautier V."/>
            <person name="Ament-Velasquez S.L."/>
            <person name="Kruys A."/>
            <person name="Hutchinson M.I."/>
            <person name="Powell A.J."/>
            <person name="Barry K."/>
            <person name="Miller A.N."/>
            <person name="Grigoriev I.V."/>
            <person name="Debuchy R."/>
            <person name="Gladieux P."/>
            <person name="Thoren M.H."/>
            <person name="Johannesson H."/>
        </authorList>
    </citation>
    <scope>NUCLEOTIDE SEQUENCE</scope>
    <source>
        <strain evidence="3">PSN243</strain>
    </source>
</reference>
<proteinExistence type="predicted"/>
<name>A0AAV9H5Y9_9PEZI</name>
<dbReference type="EMBL" id="MU865913">
    <property type="protein sequence ID" value="KAK4456092.1"/>
    <property type="molecule type" value="Genomic_DNA"/>
</dbReference>
<keyword evidence="4" id="KW-1185">Reference proteome</keyword>
<protein>
    <submittedName>
        <fullName evidence="3">Uncharacterized protein</fullName>
    </submittedName>
</protein>
<evidence type="ECO:0000256" key="2">
    <source>
        <dbReference type="SAM" id="Phobius"/>
    </source>
</evidence>
<sequence length="106" mass="11909">MSSNCRMRVASVTNVAPFILGIFLISITFPMKSTLKRDHYSLFLSSSTCSASVVATLHFESRQRAQPRHTTLTHPRPHNPPTPVQGHLIIFYKASEFTEPLLSEPK</sequence>
<evidence type="ECO:0000313" key="4">
    <source>
        <dbReference type="Proteomes" id="UP001321760"/>
    </source>
</evidence>